<dbReference type="Proteomes" id="UP001596166">
    <property type="component" value="Unassembled WGS sequence"/>
</dbReference>
<evidence type="ECO:0000256" key="2">
    <source>
        <dbReference type="ARBA" id="ARBA00022630"/>
    </source>
</evidence>
<dbReference type="PANTHER" id="PTHR43303">
    <property type="entry name" value="NADPH DEHYDROGENASE C23G7.10C-RELATED"/>
    <property type="match status" value="1"/>
</dbReference>
<dbReference type="PANTHER" id="PTHR43303:SF4">
    <property type="entry name" value="NADPH DEHYDROGENASE C23G7.10C-RELATED"/>
    <property type="match status" value="1"/>
</dbReference>
<evidence type="ECO:0000256" key="5">
    <source>
        <dbReference type="ARBA" id="ARBA00023002"/>
    </source>
</evidence>
<comment type="cofactor">
    <cofactor evidence="1">
        <name>FMN</name>
        <dbReference type="ChEBI" id="CHEBI:58210"/>
    </cofactor>
</comment>
<dbReference type="Gene3D" id="3.20.20.70">
    <property type="entry name" value="Aldolase class I"/>
    <property type="match status" value="1"/>
</dbReference>
<keyword evidence="3" id="KW-0288">FMN</keyword>
<organism evidence="7 8">
    <name type="scientific">Azospirillum himalayense</name>
    <dbReference type="NCBI Taxonomy" id="654847"/>
    <lineage>
        <taxon>Bacteria</taxon>
        <taxon>Pseudomonadati</taxon>
        <taxon>Pseudomonadota</taxon>
        <taxon>Alphaproteobacteria</taxon>
        <taxon>Rhodospirillales</taxon>
        <taxon>Azospirillaceae</taxon>
        <taxon>Azospirillum</taxon>
    </lineage>
</organism>
<dbReference type="InterPro" id="IPR001155">
    <property type="entry name" value="OxRdtase_FMN_N"/>
</dbReference>
<keyword evidence="4" id="KW-0521">NADP</keyword>
<dbReference type="SUPFAM" id="SSF51395">
    <property type="entry name" value="FMN-linked oxidoreductases"/>
    <property type="match status" value="1"/>
</dbReference>
<keyword evidence="2" id="KW-0285">Flavoprotein</keyword>
<dbReference type="RefSeq" id="WP_376999418.1">
    <property type="nucleotide sequence ID" value="NZ_JBHSLC010000113.1"/>
</dbReference>
<keyword evidence="5" id="KW-0560">Oxidoreductase</keyword>
<reference evidence="8" key="1">
    <citation type="journal article" date="2019" name="Int. J. Syst. Evol. Microbiol.">
        <title>The Global Catalogue of Microorganisms (GCM) 10K type strain sequencing project: providing services to taxonomists for standard genome sequencing and annotation.</title>
        <authorList>
            <consortium name="The Broad Institute Genomics Platform"/>
            <consortium name="The Broad Institute Genome Sequencing Center for Infectious Disease"/>
            <person name="Wu L."/>
            <person name="Ma J."/>
        </authorList>
    </citation>
    <scope>NUCLEOTIDE SEQUENCE [LARGE SCALE GENOMIC DNA]</scope>
    <source>
        <strain evidence="8">CCUG 58760</strain>
    </source>
</reference>
<accession>A0ABW0GGR1</accession>
<dbReference type="Pfam" id="PF00724">
    <property type="entry name" value="Oxidored_FMN"/>
    <property type="match status" value="1"/>
</dbReference>
<dbReference type="CDD" id="cd02932">
    <property type="entry name" value="OYE_YqiM_FMN"/>
    <property type="match status" value="1"/>
</dbReference>
<evidence type="ECO:0000313" key="8">
    <source>
        <dbReference type="Proteomes" id="UP001596166"/>
    </source>
</evidence>
<evidence type="ECO:0000256" key="3">
    <source>
        <dbReference type="ARBA" id="ARBA00022643"/>
    </source>
</evidence>
<dbReference type="InterPro" id="IPR013785">
    <property type="entry name" value="Aldolase_TIM"/>
</dbReference>
<keyword evidence="8" id="KW-1185">Reference proteome</keyword>
<evidence type="ECO:0000259" key="6">
    <source>
        <dbReference type="Pfam" id="PF00724"/>
    </source>
</evidence>
<dbReference type="EMBL" id="JBHSLC010000113">
    <property type="protein sequence ID" value="MFC5359413.1"/>
    <property type="molecule type" value="Genomic_DNA"/>
</dbReference>
<proteinExistence type="predicted"/>
<evidence type="ECO:0000256" key="1">
    <source>
        <dbReference type="ARBA" id="ARBA00001917"/>
    </source>
</evidence>
<evidence type="ECO:0000313" key="7">
    <source>
        <dbReference type="EMBL" id="MFC5359413.1"/>
    </source>
</evidence>
<gene>
    <name evidence="7" type="ORF">ACFPMG_30900</name>
</gene>
<feature type="domain" description="NADH:flavin oxidoreductase/NADH oxidase N-terminal" evidence="6">
    <location>
        <begin position="19"/>
        <end position="352"/>
    </location>
</feature>
<evidence type="ECO:0000256" key="4">
    <source>
        <dbReference type="ARBA" id="ARBA00022857"/>
    </source>
</evidence>
<sequence length="393" mass="42536">MDCANRNDDAGDANGPALLWQPLTLRGLTLKNRIMVSPMAMYSAQDGFVDDFHLVHLGRFALGGAGLVFMEAAAVSRQGRITQGCAGLWLDAQIPGVRRIAEFLHRFGAAAGIQLCHSGHKGSSQRPWEGGKPLSGPQAWETASVTAEPFDAGWPAPHAMTDEDLEAVEADFVAAARRADEAGFDVVELHCAHGYLLHSFLSPITNTRTDGWGGDLTGRMRYPLRVAEAVRKAWPADKPLFVRVSAVDGVDVGWVMDDTVAFARELRARGIDAVDCSSGGQRLTRQQMLISRVPGFQVPFAARVRREAGIATVAVGLIRDPEHADAVLRAGDADLIAVAREALVQPNWAAQAALALGGDAGWGDWPEQFGWWLQRRARQQGESFNKPVPRHQG</sequence>
<protein>
    <submittedName>
        <fullName evidence="7">NADH:flavin oxidoreductase/NADH oxidase</fullName>
    </submittedName>
</protein>
<dbReference type="InterPro" id="IPR044152">
    <property type="entry name" value="YqjM-like"/>
</dbReference>
<name>A0ABW0GGR1_9PROT</name>
<comment type="caution">
    <text evidence="7">The sequence shown here is derived from an EMBL/GenBank/DDBJ whole genome shotgun (WGS) entry which is preliminary data.</text>
</comment>